<accession>A0A8T0GCE0</accession>
<evidence type="ECO:0000313" key="1">
    <source>
        <dbReference type="EMBL" id="KAG0556680.1"/>
    </source>
</evidence>
<sequence length="368" mass="41183">MPGLRRQPGISSYTNSLYHADMHSPAQQYSWDREHSIISRRAVTASSRQLVPRPPQWLKQGREKHNYLGTKAVNTAPAVPIYGSNESDDLQAMVHDFIENDSLDYMDGVDSDSPSPAKKLIDTLQALTAPSNALERELLTEVKLLLLSIKEDSDLVCEAESSDCKGGCVKRFVVNHLKVTGYDAGVCKSKWLSSGRVPGGEYEYIDVVFNGMQLAERLIVDVDFHAQFEIARPSEQYEAALKILPAVFVGSASKLQQILQFMSEAAKVSLKQSDMHLPPWRTLDYMSSKWLSTFERKIDAVPVSPAKRPRSYQWQENKMTVPSVAKQCGEQLRHTKVSLIAEMKSSEVVSNLTRGRSSRALLPPRTVM</sequence>
<organism evidence="1 2">
    <name type="scientific">Ceratodon purpureus</name>
    <name type="common">Fire moss</name>
    <name type="synonym">Dicranum purpureum</name>
    <dbReference type="NCBI Taxonomy" id="3225"/>
    <lineage>
        <taxon>Eukaryota</taxon>
        <taxon>Viridiplantae</taxon>
        <taxon>Streptophyta</taxon>
        <taxon>Embryophyta</taxon>
        <taxon>Bryophyta</taxon>
        <taxon>Bryophytina</taxon>
        <taxon>Bryopsida</taxon>
        <taxon>Dicranidae</taxon>
        <taxon>Pseudoditrichales</taxon>
        <taxon>Ditrichaceae</taxon>
        <taxon>Ceratodon</taxon>
    </lineage>
</organism>
<dbReference type="InterPro" id="IPR006502">
    <property type="entry name" value="PDDEXK-like"/>
</dbReference>
<comment type="caution">
    <text evidence="1">The sequence shown here is derived from an EMBL/GenBank/DDBJ whole genome shotgun (WGS) entry which is preliminary data.</text>
</comment>
<dbReference type="PANTHER" id="PTHR31579:SF39">
    <property type="entry name" value="OS01G0973600 PROTEIN"/>
    <property type="match status" value="1"/>
</dbReference>
<reference evidence="1 2" key="1">
    <citation type="submission" date="2020-06" db="EMBL/GenBank/DDBJ databases">
        <title>WGS assembly of Ceratodon purpureus strain R40.</title>
        <authorList>
            <person name="Carey S.B."/>
            <person name="Jenkins J."/>
            <person name="Shu S."/>
            <person name="Lovell J.T."/>
            <person name="Sreedasyam A."/>
            <person name="Maumus F."/>
            <person name="Tiley G.P."/>
            <person name="Fernandez-Pozo N."/>
            <person name="Barry K."/>
            <person name="Chen C."/>
            <person name="Wang M."/>
            <person name="Lipzen A."/>
            <person name="Daum C."/>
            <person name="Saski C.A."/>
            <person name="Payton A.C."/>
            <person name="Mcbreen J.C."/>
            <person name="Conrad R.E."/>
            <person name="Kollar L.M."/>
            <person name="Olsson S."/>
            <person name="Huttunen S."/>
            <person name="Landis J.B."/>
            <person name="Wickett N.J."/>
            <person name="Johnson M.G."/>
            <person name="Rensing S.A."/>
            <person name="Grimwood J."/>
            <person name="Schmutz J."/>
            <person name="Mcdaniel S.F."/>
        </authorList>
    </citation>
    <scope>NUCLEOTIDE SEQUENCE [LARGE SCALE GENOMIC DNA]</scope>
    <source>
        <strain evidence="1 2">R40</strain>
    </source>
</reference>
<name>A0A8T0GCE0_CERPU</name>
<dbReference type="PANTHER" id="PTHR31579">
    <property type="entry name" value="OS03G0796600 PROTEIN"/>
    <property type="match status" value="1"/>
</dbReference>
<dbReference type="AlphaFoldDB" id="A0A8T0GCE0"/>
<proteinExistence type="predicted"/>
<protein>
    <submittedName>
        <fullName evidence="1">Uncharacterized protein</fullName>
    </submittedName>
</protein>
<dbReference type="OrthoDB" id="691424at2759"/>
<keyword evidence="2" id="KW-1185">Reference proteome</keyword>
<dbReference type="Pfam" id="PF04720">
    <property type="entry name" value="PDDEXK_6"/>
    <property type="match status" value="1"/>
</dbReference>
<dbReference type="NCBIfam" id="TIGR01615">
    <property type="entry name" value="A_thal_3542"/>
    <property type="match status" value="1"/>
</dbReference>
<dbReference type="EMBL" id="CM026432">
    <property type="protein sequence ID" value="KAG0556680.1"/>
    <property type="molecule type" value="Genomic_DNA"/>
</dbReference>
<gene>
    <name evidence="1" type="ORF">KC19_11G071300</name>
</gene>
<evidence type="ECO:0000313" key="2">
    <source>
        <dbReference type="Proteomes" id="UP000822688"/>
    </source>
</evidence>
<dbReference type="Proteomes" id="UP000822688">
    <property type="component" value="Chromosome 11"/>
</dbReference>